<dbReference type="PANTHER" id="PTHR11567">
    <property type="entry name" value="ACID PHOSPHATASE-RELATED"/>
    <property type="match status" value="1"/>
</dbReference>
<organism evidence="5 6">
    <name type="scientific">Lecanosticta acicola</name>
    <dbReference type="NCBI Taxonomy" id="111012"/>
    <lineage>
        <taxon>Eukaryota</taxon>
        <taxon>Fungi</taxon>
        <taxon>Dikarya</taxon>
        <taxon>Ascomycota</taxon>
        <taxon>Pezizomycotina</taxon>
        <taxon>Dothideomycetes</taxon>
        <taxon>Dothideomycetidae</taxon>
        <taxon>Mycosphaerellales</taxon>
        <taxon>Mycosphaerellaceae</taxon>
        <taxon>Lecanosticta</taxon>
    </lineage>
</organism>
<reference evidence="5" key="1">
    <citation type="submission" date="2023-11" db="EMBL/GenBank/DDBJ databases">
        <authorList>
            <person name="Alioto T."/>
            <person name="Alioto T."/>
            <person name="Gomez Garrido J."/>
        </authorList>
    </citation>
    <scope>NUCLEOTIDE SEQUENCE</scope>
</reference>
<dbReference type="Gene3D" id="3.40.50.1240">
    <property type="entry name" value="Phosphoglycerate mutase-like"/>
    <property type="match status" value="1"/>
</dbReference>
<dbReference type="Pfam" id="PF00328">
    <property type="entry name" value="His_Phos_2"/>
    <property type="match status" value="1"/>
</dbReference>
<evidence type="ECO:0000256" key="2">
    <source>
        <dbReference type="SAM" id="MobiDB-lite"/>
    </source>
</evidence>
<evidence type="ECO:0000313" key="6">
    <source>
        <dbReference type="Proteomes" id="UP001296104"/>
    </source>
</evidence>
<evidence type="ECO:0000256" key="4">
    <source>
        <dbReference type="SAM" id="SignalP"/>
    </source>
</evidence>
<protein>
    <recommendedName>
        <fullName evidence="7">Phosphoglycerate mutase-like protein</fullName>
    </recommendedName>
</protein>
<sequence length="661" mass="71100">MFSFIAALAATLLLLLLLLPPSSLAQQNGQQYTVWSSVVFQRTGERTPEIIGNLPTTLTSVGANQAYASGQFFRNRYIESAFNASLLGNGDGLGGYGAPLVGLNADVYSNLEVSALALDQQWNFATAQAFLQGLYPPFSPGGNSSTRAVLDPTSLLANSTFIDAPLSGYQYAQIHTAGGLDPNFIYLSGNLDCPAFDLAAAQYRDSQQFSVTWKQFDGIYDTIGPAVFSGILGPQAWDYTNAYAIYDWLQYEYAHNSTVQAAMDRYRDVATNTSYMRLLQTLANEQQYAQLGNLSAVNPLNGHDALPGAALGSISTIAGNLLVARVLEAFTNALLARGARDKLTLLFADFAPLVSLFALVGLPAQDANFYGLPDFASAAVFELWSYTNSSSSNTSSAAAAVPNFPPSTRDLWVRFYFVNGTAGEGQGEDGNGNMKMRSYPLFNRGPDATDMPWRDFRYAMENLQMADDGMAAWCRECHATNLFCSAFNATLARVWNDSDGDDDGSSGIITKKDPVTPVVAGVIGAVVSLALAGLIVGVVGVWLGGWRVHRRKQRPKNWKGGSGSGDFGGGFKGGRKMRSDVDLALPPKGGASVTQEERVGSWELKPAGDGDGKKEEEDGGGAGGERSMRPSMEQQQQQQQQQEGHEQDVFGLKAVQPHERV</sequence>
<name>A0AAI8YU34_9PEZI</name>
<dbReference type="GO" id="GO:0016791">
    <property type="term" value="F:phosphatase activity"/>
    <property type="evidence" value="ECO:0007669"/>
    <property type="project" value="TreeGrafter"/>
</dbReference>
<proteinExistence type="inferred from homology"/>
<evidence type="ECO:0000256" key="3">
    <source>
        <dbReference type="SAM" id="Phobius"/>
    </source>
</evidence>
<keyword evidence="3" id="KW-1133">Transmembrane helix</keyword>
<dbReference type="AlphaFoldDB" id="A0AAI8YU34"/>
<gene>
    <name evidence="5" type="ORF">LECACI_7A002012</name>
</gene>
<evidence type="ECO:0000313" key="5">
    <source>
        <dbReference type="EMBL" id="CAK3872712.1"/>
    </source>
</evidence>
<feature type="region of interest" description="Disordered" evidence="2">
    <location>
        <begin position="552"/>
        <end position="661"/>
    </location>
</feature>
<dbReference type="PANTHER" id="PTHR11567:SF127">
    <property type="entry name" value="HISTIDINE ACID PHOSPHATASE"/>
    <property type="match status" value="1"/>
</dbReference>
<feature type="chain" id="PRO_5042525643" description="Phosphoglycerate mutase-like protein" evidence="4">
    <location>
        <begin position="26"/>
        <end position="661"/>
    </location>
</feature>
<accession>A0AAI8YU34</accession>
<feature type="compositionally biased region" description="Basic and acidic residues" evidence="2">
    <location>
        <begin position="595"/>
        <end position="616"/>
    </location>
</feature>
<dbReference type="InterPro" id="IPR029033">
    <property type="entry name" value="His_PPase_superfam"/>
</dbReference>
<feature type="compositionally biased region" description="Gly residues" evidence="2">
    <location>
        <begin position="560"/>
        <end position="572"/>
    </location>
</feature>
<feature type="transmembrane region" description="Helical" evidence="3">
    <location>
        <begin position="518"/>
        <end position="544"/>
    </location>
</feature>
<evidence type="ECO:0000256" key="1">
    <source>
        <dbReference type="ARBA" id="ARBA00005375"/>
    </source>
</evidence>
<keyword evidence="3" id="KW-0812">Transmembrane</keyword>
<keyword evidence="6" id="KW-1185">Reference proteome</keyword>
<keyword evidence="4" id="KW-0732">Signal</keyword>
<dbReference type="Proteomes" id="UP001296104">
    <property type="component" value="Unassembled WGS sequence"/>
</dbReference>
<dbReference type="InterPro" id="IPR000560">
    <property type="entry name" value="His_Pase_clade-2"/>
</dbReference>
<comment type="similarity">
    <text evidence="1">Belongs to the histidine acid phosphatase family.</text>
</comment>
<comment type="caution">
    <text evidence="5">The sequence shown here is derived from an EMBL/GenBank/DDBJ whole genome shotgun (WGS) entry which is preliminary data.</text>
</comment>
<keyword evidence="3" id="KW-0472">Membrane</keyword>
<dbReference type="InterPro" id="IPR050645">
    <property type="entry name" value="Histidine_acid_phosphatase"/>
</dbReference>
<feature type="signal peptide" evidence="4">
    <location>
        <begin position="1"/>
        <end position="25"/>
    </location>
</feature>
<dbReference type="SUPFAM" id="SSF53254">
    <property type="entry name" value="Phosphoglycerate mutase-like"/>
    <property type="match status" value="1"/>
</dbReference>
<dbReference type="EMBL" id="CAVMBE010000008">
    <property type="protein sequence ID" value="CAK3872712.1"/>
    <property type="molecule type" value="Genomic_DNA"/>
</dbReference>
<evidence type="ECO:0008006" key="7">
    <source>
        <dbReference type="Google" id="ProtNLM"/>
    </source>
</evidence>